<keyword evidence="1 2" id="KW-0597">Phosphoprotein</keyword>
<dbReference type="InterPro" id="IPR050595">
    <property type="entry name" value="Bact_response_regulator"/>
</dbReference>
<feature type="domain" description="Response regulatory" evidence="3">
    <location>
        <begin position="19"/>
        <end position="136"/>
    </location>
</feature>
<sequence length="139" mass="15297">MTQPNAHGFDSGQEPVMQNILVIDDDKLMCLALAKILISAGYNVVQAGDGEEGLKLYRSQDFDLVITDLIMPDKEGIQIIRELRKENSRIRIIAMSAGGRGGATDYLKWARLMGAKQCLSKPIKREDLLDAVQAVLALP</sequence>
<comment type="caution">
    <text evidence="4">The sequence shown here is derived from an EMBL/GenBank/DDBJ whole genome shotgun (WGS) entry which is preliminary data.</text>
</comment>
<proteinExistence type="predicted"/>
<dbReference type="SMART" id="SM00448">
    <property type="entry name" value="REC"/>
    <property type="match status" value="1"/>
</dbReference>
<dbReference type="PROSITE" id="PS50110">
    <property type="entry name" value="RESPONSE_REGULATORY"/>
    <property type="match status" value="1"/>
</dbReference>
<dbReference type="CDD" id="cd17546">
    <property type="entry name" value="REC_hyHK_CKI1_RcsC-like"/>
    <property type="match status" value="1"/>
</dbReference>
<dbReference type="InterPro" id="IPR011006">
    <property type="entry name" value="CheY-like_superfamily"/>
</dbReference>
<organism evidence="4 5">
    <name type="scientific">Desulfomicrobium macestii</name>
    <dbReference type="NCBI Taxonomy" id="90731"/>
    <lineage>
        <taxon>Bacteria</taxon>
        <taxon>Pseudomonadati</taxon>
        <taxon>Thermodesulfobacteriota</taxon>
        <taxon>Desulfovibrionia</taxon>
        <taxon>Desulfovibrionales</taxon>
        <taxon>Desulfomicrobiaceae</taxon>
        <taxon>Desulfomicrobium</taxon>
    </lineage>
</organism>
<dbReference type="Proteomes" id="UP000639010">
    <property type="component" value="Unassembled WGS sequence"/>
</dbReference>
<dbReference type="PANTHER" id="PTHR44591">
    <property type="entry name" value="STRESS RESPONSE REGULATOR PROTEIN 1"/>
    <property type="match status" value="1"/>
</dbReference>
<evidence type="ECO:0000313" key="5">
    <source>
        <dbReference type="Proteomes" id="UP000639010"/>
    </source>
</evidence>
<keyword evidence="5" id="KW-1185">Reference proteome</keyword>
<dbReference type="RefSeq" id="WP_161949121.1">
    <property type="nucleotide sequence ID" value="NZ_JADBGG010000015.1"/>
</dbReference>
<feature type="modified residue" description="4-aspartylphosphate" evidence="2">
    <location>
        <position position="68"/>
    </location>
</feature>
<name>A0ABR9H4E7_9BACT</name>
<evidence type="ECO:0000259" key="3">
    <source>
        <dbReference type="PROSITE" id="PS50110"/>
    </source>
</evidence>
<dbReference type="Pfam" id="PF00072">
    <property type="entry name" value="Response_reg"/>
    <property type="match status" value="1"/>
</dbReference>
<accession>A0ABR9H4E7</accession>
<gene>
    <name evidence="4" type="ORF">H4684_002232</name>
</gene>
<dbReference type="InterPro" id="IPR001789">
    <property type="entry name" value="Sig_transdc_resp-reg_receiver"/>
</dbReference>
<evidence type="ECO:0000256" key="1">
    <source>
        <dbReference type="ARBA" id="ARBA00022553"/>
    </source>
</evidence>
<dbReference type="SUPFAM" id="SSF52172">
    <property type="entry name" value="CheY-like"/>
    <property type="match status" value="1"/>
</dbReference>
<dbReference type="PANTHER" id="PTHR44591:SF23">
    <property type="entry name" value="CHEY SUBFAMILY"/>
    <property type="match status" value="1"/>
</dbReference>
<dbReference type="EMBL" id="JADBGG010000015">
    <property type="protein sequence ID" value="MBE1425577.1"/>
    <property type="molecule type" value="Genomic_DNA"/>
</dbReference>
<protein>
    <submittedName>
        <fullName evidence="4">CheY-like chemotaxis protein</fullName>
    </submittedName>
</protein>
<evidence type="ECO:0000313" key="4">
    <source>
        <dbReference type="EMBL" id="MBE1425577.1"/>
    </source>
</evidence>
<dbReference type="Gene3D" id="3.40.50.2300">
    <property type="match status" value="1"/>
</dbReference>
<reference evidence="4 5" key="1">
    <citation type="submission" date="2020-10" db="EMBL/GenBank/DDBJ databases">
        <title>Genomic Encyclopedia of Type Strains, Phase IV (KMG-IV): sequencing the most valuable type-strain genomes for metagenomic binning, comparative biology and taxonomic classification.</title>
        <authorList>
            <person name="Goeker M."/>
        </authorList>
    </citation>
    <scope>NUCLEOTIDE SEQUENCE [LARGE SCALE GENOMIC DNA]</scope>
    <source>
        <strain evidence="4 5">DSM 4194</strain>
    </source>
</reference>
<evidence type="ECO:0000256" key="2">
    <source>
        <dbReference type="PROSITE-ProRule" id="PRU00169"/>
    </source>
</evidence>